<gene>
    <name evidence="1" type="ORF">TNCT_589031</name>
</gene>
<evidence type="ECO:0000313" key="2">
    <source>
        <dbReference type="Proteomes" id="UP000887116"/>
    </source>
</evidence>
<accession>A0A8X6LLT2</accession>
<evidence type="ECO:0000313" key="1">
    <source>
        <dbReference type="EMBL" id="GFR15416.1"/>
    </source>
</evidence>
<name>A0A8X6LLT2_TRICU</name>
<dbReference type="PROSITE" id="PS51348">
    <property type="entry name" value="GLYCOSYL_HYDROL_F22_2"/>
    <property type="match status" value="1"/>
</dbReference>
<protein>
    <recommendedName>
        <fullName evidence="3">Lysozyme</fullName>
    </recommendedName>
</protein>
<reference evidence="1" key="1">
    <citation type="submission" date="2020-07" db="EMBL/GenBank/DDBJ databases">
        <title>Multicomponent nature underlies the extraordinary mechanical properties of spider dragline silk.</title>
        <authorList>
            <person name="Kono N."/>
            <person name="Nakamura H."/>
            <person name="Mori M."/>
            <person name="Yoshida Y."/>
            <person name="Ohtoshi R."/>
            <person name="Malay A.D."/>
            <person name="Moran D.A.P."/>
            <person name="Tomita M."/>
            <person name="Numata K."/>
            <person name="Arakawa K."/>
        </authorList>
    </citation>
    <scope>NUCLEOTIDE SEQUENCE</scope>
</reference>
<dbReference type="AlphaFoldDB" id="A0A8X6LLT2"/>
<dbReference type="Gene3D" id="1.10.530.10">
    <property type="match status" value="1"/>
</dbReference>
<sequence length="52" mass="5816">ACLAKYASGFNTQALGPTDKNGNDYFGIFQINDKYCKKGTNELRSKLHRTCL</sequence>
<dbReference type="InterPro" id="IPR023346">
    <property type="entry name" value="Lysozyme-like_dom_sf"/>
</dbReference>
<dbReference type="OrthoDB" id="17373at2759"/>
<dbReference type="Proteomes" id="UP000887116">
    <property type="component" value="Unassembled WGS sequence"/>
</dbReference>
<keyword evidence="2" id="KW-1185">Reference proteome</keyword>
<feature type="non-terminal residue" evidence="1">
    <location>
        <position position="1"/>
    </location>
</feature>
<dbReference type="SUPFAM" id="SSF53955">
    <property type="entry name" value="Lysozyme-like"/>
    <property type="match status" value="1"/>
</dbReference>
<organism evidence="1 2">
    <name type="scientific">Trichonephila clavata</name>
    <name type="common">Joro spider</name>
    <name type="synonym">Nephila clavata</name>
    <dbReference type="NCBI Taxonomy" id="2740835"/>
    <lineage>
        <taxon>Eukaryota</taxon>
        <taxon>Metazoa</taxon>
        <taxon>Ecdysozoa</taxon>
        <taxon>Arthropoda</taxon>
        <taxon>Chelicerata</taxon>
        <taxon>Arachnida</taxon>
        <taxon>Araneae</taxon>
        <taxon>Araneomorphae</taxon>
        <taxon>Entelegynae</taxon>
        <taxon>Araneoidea</taxon>
        <taxon>Nephilidae</taxon>
        <taxon>Trichonephila</taxon>
    </lineage>
</organism>
<dbReference type="InterPro" id="IPR001916">
    <property type="entry name" value="Glyco_hydro_22"/>
</dbReference>
<evidence type="ECO:0008006" key="3">
    <source>
        <dbReference type="Google" id="ProtNLM"/>
    </source>
</evidence>
<dbReference type="Pfam" id="PF00062">
    <property type="entry name" value="Lys"/>
    <property type="match status" value="1"/>
</dbReference>
<proteinExistence type="predicted"/>
<dbReference type="EMBL" id="BMAO01007368">
    <property type="protein sequence ID" value="GFR15416.1"/>
    <property type="molecule type" value="Genomic_DNA"/>
</dbReference>
<comment type="caution">
    <text evidence="1">The sequence shown here is derived from an EMBL/GenBank/DDBJ whole genome shotgun (WGS) entry which is preliminary data.</text>
</comment>